<dbReference type="Gene3D" id="3.60.110.10">
    <property type="entry name" value="Carbon-nitrogen hydrolase"/>
    <property type="match status" value="1"/>
</dbReference>
<evidence type="ECO:0000313" key="12">
    <source>
        <dbReference type="Proteomes" id="UP001224412"/>
    </source>
</evidence>
<dbReference type="InterPro" id="IPR045378">
    <property type="entry name" value="LNT_N"/>
</dbReference>
<evidence type="ECO:0000256" key="1">
    <source>
        <dbReference type="ARBA" id="ARBA00004651"/>
    </source>
</evidence>
<proteinExistence type="inferred from homology"/>
<feature type="transmembrane region" description="Helical" evidence="8">
    <location>
        <begin position="28"/>
        <end position="46"/>
    </location>
</feature>
<protein>
    <recommendedName>
        <fullName evidence="8">Apolipoprotein N-acyltransferase</fullName>
        <shortName evidence="8">ALP N-acyltransferase</shortName>
        <ecNumber evidence="8">2.3.1.269</ecNumber>
    </recommendedName>
</protein>
<keyword evidence="3 8" id="KW-0808">Transferase</keyword>
<evidence type="ECO:0000256" key="7">
    <source>
        <dbReference type="ARBA" id="ARBA00023315"/>
    </source>
</evidence>
<dbReference type="PANTHER" id="PTHR38686:SF1">
    <property type="entry name" value="APOLIPOPROTEIN N-ACYLTRANSFERASE"/>
    <property type="match status" value="1"/>
</dbReference>
<feature type="compositionally biased region" description="Basic and acidic residues" evidence="9">
    <location>
        <begin position="347"/>
        <end position="358"/>
    </location>
</feature>
<dbReference type="GO" id="GO:0042158">
    <property type="term" value="P:lipoprotein biosynthetic process"/>
    <property type="evidence" value="ECO:0007669"/>
    <property type="project" value="UniProtKB-UniRule"/>
</dbReference>
<evidence type="ECO:0000256" key="3">
    <source>
        <dbReference type="ARBA" id="ARBA00022679"/>
    </source>
</evidence>
<dbReference type="GO" id="GO:0016410">
    <property type="term" value="F:N-acyltransferase activity"/>
    <property type="evidence" value="ECO:0007669"/>
    <property type="project" value="UniProtKB-UniRule"/>
</dbReference>
<dbReference type="HAMAP" id="MF_01148">
    <property type="entry name" value="Lnt"/>
    <property type="match status" value="1"/>
</dbReference>
<evidence type="ECO:0000256" key="2">
    <source>
        <dbReference type="ARBA" id="ARBA00022475"/>
    </source>
</evidence>
<dbReference type="GO" id="GO:0005886">
    <property type="term" value="C:plasma membrane"/>
    <property type="evidence" value="ECO:0007669"/>
    <property type="project" value="UniProtKB-SubCell"/>
</dbReference>
<dbReference type="PANTHER" id="PTHR38686">
    <property type="entry name" value="APOLIPOPROTEIN N-ACYLTRANSFERASE"/>
    <property type="match status" value="1"/>
</dbReference>
<sequence>MFAFVFRILLAALSGAVAYTSYEPLGWWPAGIIAAGLFYFVLMPWPGSASRENLGRYPGRIPQTTSYRPQRPSMAQGALFGFVHAMACYLLLLPWIGEFVGSPPYIALAVVCSLYAILTGLGGVALARSTWGFLAFPFWYLAIEFARSSFPFGGFAWVRLAWGQVAGPLAGLAQWGGPALVTVATLLIGVGITQLAVSTRTRISSSRTTWLRAMSVAMVIVPLLGGAIATFNLHRPENTFAEIKVAAVQGNVPRLGLDFAAQRSAVLHNHVRETKKLAEQADQLDLVIWPENSSDVNPFSDREAYEAIASAVSAVGTPVVVGTITHREGRPYNTMQTFLPEYDQSPEETRADSSEPTRTHQVQGMRPGEFHDKVYLQPFGETLPMRGFFEKLSEYAEMAGNFAPGDGNGVLQIPTGGADITTDHGDVAVGVATCYEVAFDEAFRRSINNGASILTSPTNNATFGFTDMTYQQLAMSRMRAIETDRAMVVPATSGVSALVDPAGNVLADTEIFEANHLVATLPLRSGITSAVRVGQMLELAMVLMGVVLGILAVIRRRVKE</sequence>
<dbReference type="AlphaFoldDB" id="A0AAP4BSP4"/>
<feature type="transmembrane region" description="Helical" evidence="8">
    <location>
        <begin position="533"/>
        <end position="554"/>
    </location>
</feature>
<evidence type="ECO:0000313" key="11">
    <source>
        <dbReference type="EMBL" id="MDK4307598.1"/>
    </source>
</evidence>
<accession>A0AAP4BSP4</accession>
<comment type="catalytic activity">
    <reaction evidence="8">
        <text>N-terminal S-1,2-diacyl-sn-glyceryl-L-cysteinyl-[lipoprotein] + a glycerophospholipid = N-acyl-S-1,2-diacyl-sn-glyceryl-L-cysteinyl-[lipoprotein] + a 2-acyl-sn-glycero-3-phospholipid + H(+)</text>
        <dbReference type="Rhea" id="RHEA:48228"/>
        <dbReference type="Rhea" id="RHEA-COMP:14681"/>
        <dbReference type="Rhea" id="RHEA-COMP:14684"/>
        <dbReference type="ChEBI" id="CHEBI:15378"/>
        <dbReference type="ChEBI" id="CHEBI:136912"/>
        <dbReference type="ChEBI" id="CHEBI:140656"/>
        <dbReference type="ChEBI" id="CHEBI:140657"/>
        <dbReference type="ChEBI" id="CHEBI:140660"/>
        <dbReference type="EC" id="2.3.1.269"/>
    </reaction>
</comment>
<keyword evidence="2 8" id="KW-1003">Cell membrane</keyword>
<dbReference type="Pfam" id="PF00795">
    <property type="entry name" value="CN_hydrolase"/>
    <property type="match status" value="1"/>
</dbReference>
<feature type="transmembrane region" description="Helical" evidence="8">
    <location>
        <begin position="209"/>
        <end position="231"/>
    </location>
</feature>
<feature type="transmembrane region" description="Helical" evidence="8">
    <location>
        <begin position="138"/>
        <end position="158"/>
    </location>
</feature>
<dbReference type="EMBL" id="JASNVH010000013">
    <property type="protein sequence ID" value="MDK4307598.1"/>
    <property type="molecule type" value="Genomic_DNA"/>
</dbReference>
<evidence type="ECO:0000256" key="8">
    <source>
        <dbReference type="HAMAP-Rule" id="MF_01148"/>
    </source>
</evidence>
<dbReference type="CDD" id="cd07571">
    <property type="entry name" value="ALP_N-acyl_transferase"/>
    <property type="match status" value="1"/>
</dbReference>
<feature type="transmembrane region" description="Helical" evidence="8">
    <location>
        <begin position="77"/>
        <end position="97"/>
    </location>
</feature>
<dbReference type="InterPro" id="IPR003010">
    <property type="entry name" value="C-N_Hydrolase"/>
</dbReference>
<dbReference type="SUPFAM" id="SSF56317">
    <property type="entry name" value="Carbon-nitrogen hydrolase"/>
    <property type="match status" value="1"/>
</dbReference>
<keyword evidence="4 8" id="KW-0812">Transmembrane</keyword>
<feature type="transmembrane region" description="Helical" evidence="8">
    <location>
        <begin position="103"/>
        <end position="126"/>
    </location>
</feature>
<organism evidence="11 12">
    <name type="scientific">Corynebacterium pseudodiphtheriticum</name>
    <dbReference type="NCBI Taxonomy" id="37637"/>
    <lineage>
        <taxon>Bacteria</taxon>
        <taxon>Bacillati</taxon>
        <taxon>Actinomycetota</taxon>
        <taxon>Actinomycetes</taxon>
        <taxon>Mycobacteriales</taxon>
        <taxon>Corynebacteriaceae</taxon>
        <taxon>Corynebacterium</taxon>
    </lineage>
</organism>
<dbReference type="EC" id="2.3.1.269" evidence="8"/>
<dbReference type="Pfam" id="PF20154">
    <property type="entry name" value="LNT_N"/>
    <property type="match status" value="1"/>
</dbReference>
<dbReference type="RefSeq" id="WP_259802191.1">
    <property type="nucleotide sequence ID" value="NZ_JALXMR010000002.1"/>
</dbReference>
<evidence type="ECO:0000256" key="9">
    <source>
        <dbReference type="SAM" id="MobiDB-lite"/>
    </source>
</evidence>
<feature type="transmembrane region" description="Helical" evidence="8">
    <location>
        <begin position="178"/>
        <end position="197"/>
    </location>
</feature>
<dbReference type="NCBIfam" id="TIGR00546">
    <property type="entry name" value="lnt"/>
    <property type="match status" value="1"/>
</dbReference>
<comment type="pathway">
    <text evidence="8">Protein modification; lipoprotein biosynthesis (N-acyl transfer).</text>
</comment>
<evidence type="ECO:0000259" key="10">
    <source>
        <dbReference type="PROSITE" id="PS50263"/>
    </source>
</evidence>
<dbReference type="Proteomes" id="UP001224412">
    <property type="component" value="Unassembled WGS sequence"/>
</dbReference>
<keyword evidence="6 8" id="KW-0472">Membrane</keyword>
<keyword evidence="7 8" id="KW-0012">Acyltransferase</keyword>
<comment type="similarity">
    <text evidence="8">Belongs to the CN hydrolase family. Apolipoprotein N-acyltransferase subfamily.</text>
</comment>
<feature type="region of interest" description="Disordered" evidence="9">
    <location>
        <begin position="343"/>
        <end position="364"/>
    </location>
</feature>
<evidence type="ECO:0000256" key="6">
    <source>
        <dbReference type="ARBA" id="ARBA00023136"/>
    </source>
</evidence>
<dbReference type="PROSITE" id="PS50263">
    <property type="entry name" value="CN_HYDROLASE"/>
    <property type="match status" value="1"/>
</dbReference>
<evidence type="ECO:0000256" key="5">
    <source>
        <dbReference type="ARBA" id="ARBA00022989"/>
    </source>
</evidence>
<evidence type="ECO:0000256" key="4">
    <source>
        <dbReference type="ARBA" id="ARBA00022692"/>
    </source>
</evidence>
<comment type="function">
    <text evidence="8">Catalyzes the phospholipid dependent N-acylation of the N-terminal cysteine of apolipoprotein, the last step in lipoprotein maturation.</text>
</comment>
<keyword evidence="5 8" id="KW-1133">Transmembrane helix</keyword>
<comment type="subcellular location">
    <subcellularLocation>
        <location evidence="1 8">Cell membrane</location>
        <topology evidence="1 8">Multi-pass membrane protein</topology>
    </subcellularLocation>
</comment>
<name>A0AAP4BSP4_9CORY</name>
<reference evidence="11" key="1">
    <citation type="submission" date="2023-05" db="EMBL/GenBank/DDBJ databases">
        <title>Metabolic capabilities are highly conserved among human nasal-associated Corynebacterium species in pangenomic analyses.</title>
        <authorList>
            <person name="Tran T.H."/>
            <person name="Roberts A.Q."/>
            <person name="Escapa I.F."/>
            <person name="Gao W."/>
            <person name="Conlan S."/>
            <person name="Kong H."/>
            <person name="Segre J.A."/>
            <person name="Kelly M.S."/>
            <person name="Lemon K.P."/>
        </authorList>
    </citation>
    <scope>NUCLEOTIDE SEQUENCE</scope>
    <source>
        <strain evidence="11">KPL2773</strain>
    </source>
</reference>
<dbReference type="InterPro" id="IPR004563">
    <property type="entry name" value="Apolipo_AcylTrfase"/>
</dbReference>
<comment type="caution">
    <text evidence="11">The sequence shown here is derived from an EMBL/GenBank/DDBJ whole genome shotgun (WGS) entry which is preliminary data.</text>
</comment>
<gene>
    <name evidence="8 11" type="primary">lnt</name>
    <name evidence="11" type="ORF">QPX42_08615</name>
</gene>
<feature type="domain" description="CN hydrolase" evidence="10">
    <location>
        <begin position="243"/>
        <end position="523"/>
    </location>
</feature>
<dbReference type="InterPro" id="IPR036526">
    <property type="entry name" value="C-N_Hydrolase_sf"/>
</dbReference>